<evidence type="ECO:0000256" key="3">
    <source>
        <dbReference type="ARBA" id="ARBA00022483"/>
    </source>
</evidence>
<evidence type="ECO:0000256" key="1">
    <source>
        <dbReference type="ARBA" id="ARBA00004496"/>
    </source>
</evidence>
<keyword evidence="3" id="KW-0268">Exocytosis</keyword>
<feature type="region of interest" description="Disordered" evidence="6">
    <location>
        <begin position="13"/>
        <end position="36"/>
    </location>
</feature>
<dbReference type="EMBL" id="JAXIOK010000011">
    <property type="protein sequence ID" value="KAK4760009.1"/>
    <property type="molecule type" value="Genomic_DNA"/>
</dbReference>
<reference evidence="8 9" key="1">
    <citation type="journal article" date="2023" name="Hortic Res">
        <title>Pangenome of water caltrop reveals structural variations and asymmetric subgenome divergence after allopolyploidization.</title>
        <authorList>
            <person name="Zhang X."/>
            <person name="Chen Y."/>
            <person name="Wang L."/>
            <person name="Yuan Y."/>
            <person name="Fang M."/>
            <person name="Shi L."/>
            <person name="Lu R."/>
            <person name="Comes H.P."/>
            <person name="Ma Y."/>
            <person name="Chen Y."/>
            <person name="Huang G."/>
            <person name="Zhou Y."/>
            <person name="Zheng Z."/>
            <person name="Qiu Y."/>
        </authorList>
    </citation>
    <scope>NUCLEOTIDE SEQUENCE [LARGE SCALE GENOMIC DNA]</scope>
    <source>
        <tissue evidence="8">Roots</tissue>
    </source>
</reference>
<comment type="caution">
    <text evidence="8">The sequence shown here is derived from an EMBL/GenBank/DDBJ whole genome shotgun (WGS) entry which is preliminary data.</text>
</comment>
<keyword evidence="4" id="KW-0963">Cytoplasm</keyword>
<dbReference type="SMART" id="SM00320">
    <property type="entry name" value="WD40"/>
    <property type="match status" value="5"/>
</dbReference>
<dbReference type="GO" id="GO:0005886">
    <property type="term" value="C:plasma membrane"/>
    <property type="evidence" value="ECO:0007669"/>
    <property type="project" value="TreeGrafter"/>
</dbReference>
<evidence type="ECO:0000313" key="9">
    <source>
        <dbReference type="Proteomes" id="UP001345219"/>
    </source>
</evidence>
<name>A0AAN7Q6M8_9MYRT</name>
<dbReference type="AlphaFoldDB" id="A0AAN7Q6M8"/>
<dbReference type="GO" id="GO:0045159">
    <property type="term" value="F:myosin II binding"/>
    <property type="evidence" value="ECO:0007669"/>
    <property type="project" value="TreeGrafter"/>
</dbReference>
<dbReference type="Proteomes" id="UP001345219">
    <property type="component" value="Chromosome 17"/>
</dbReference>
<proteinExistence type="inferred from homology"/>
<evidence type="ECO:0000256" key="4">
    <source>
        <dbReference type="ARBA" id="ARBA00022490"/>
    </source>
</evidence>
<accession>A0AAN7Q6M8</accession>
<dbReference type="Gene3D" id="1.20.5.110">
    <property type="match status" value="1"/>
</dbReference>
<evidence type="ECO:0000313" key="8">
    <source>
        <dbReference type="EMBL" id="KAK4760009.1"/>
    </source>
</evidence>
<evidence type="ECO:0000256" key="5">
    <source>
        <dbReference type="PROSITE-ProRule" id="PRU00290"/>
    </source>
</evidence>
<feature type="region of interest" description="Disordered" evidence="6">
    <location>
        <begin position="1016"/>
        <end position="1040"/>
    </location>
</feature>
<gene>
    <name evidence="8" type="ORF">SAY87_023140</name>
</gene>
<comment type="subcellular location">
    <subcellularLocation>
        <location evidence="1">Cytoplasm</location>
    </subcellularLocation>
</comment>
<dbReference type="GO" id="GO:0005737">
    <property type="term" value="C:cytoplasm"/>
    <property type="evidence" value="ECO:0007669"/>
    <property type="project" value="UniProtKB-SubCell"/>
</dbReference>
<dbReference type="InterPro" id="IPR042855">
    <property type="entry name" value="V_SNARE_CC"/>
</dbReference>
<dbReference type="InterPro" id="IPR001680">
    <property type="entry name" value="WD40_rpt"/>
</dbReference>
<dbReference type="PROSITE" id="PS50892">
    <property type="entry name" value="V_SNARE"/>
    <property type="match status" value="1"/>
</dbReference>
<dbReference type="SUPFAM" id="SSF58038">
    <property type="entry name" value="SNARE fusion complex"/>
    <property type="match status" value="1"/>
</dbReference>
<protein>
    <recommendedName>
        <fullName evidence="7">V-SNARE coiled-coil homology domain-containing protein</fullName>
    </recommendedName>
</protein>
<dbReference type="PANTHER" id="PTHR10241:SF38">
    <property type="entry name" value="TRANSDUCIN FAMILY PROTEIN _ WD-40 REPEAT FAMILY PROTEIN"/>
    <property type="match status" value="1"/>
</dbReference>
<dbReference type="InterPro" id="IPR036322">
    <property type="entry name" value="WD40_repeat_dom_sf"/>
</dbReference>
<dbReference type="InterPro" id="IPR015943">
    <property type="entry name" value="WD40/YVTN_repeat-like_dom_sf"/>
</dbReference>
<dbReference type="PANTHER" id="PTHR10241">
    <property type="entry name" value="LETHAL 2 GIANT LARVAE PROTEIN"/>
    <property type="match status" value="1"/>
</dbReference>
<dbReference type="Gene3D" id="2.130.10.10">
    <property type="entry name" value="YVTN repeat-like/Quinoprotein amine dehydrogenase"/>
    <property type="match status" value="3"/>
</dbReference>
<sequence>MFAKKIFQKAAQQIQQHQNQRKHPQSQSPKAEVKPSVHLQPRVTLHYGVPSTSSVLAFDPIQSLLAVGTLDGRIKVVGGDNIEALLVSTKQLPFKFLEFLQNQGFLTSISNENVIQVWDLTHQSIACSMQWDSNITAFSVIRGTNFMYIGDENGMVFVLTFETGKRNLIQLPYLVPAESIAEAAAISVPPQKSVVGVLPQPSSEGNRMLIAYEHGLIILWDVSENQVILVKGSQYLQKGHMVVDLSEEGKQLSVGDISDDEQMDKEISALCWASYDGSVLAVGYTDGDIILWNMSISVSLKNQQPAKSSNDFVKLQLSSGDRRLPVIVLHWSAIRSHGAHGGQLFVYGGAEIGSEEVLTVMNLDWSHGIQNVKCVGRTDITLNGSFADMVLVPPTDETKGVHISSPIILTNPGQLHFYDEDCLSALSHQERRDTVSPLPYEMAIPTVDPQMTVSKLGSVPKDEKLLDSLLELIQAAKYGAEDDLNRDPRWPIYGGIPHRNSLMDDYHMERIYVAGYRDGSVHLWDATSPALSRIHVLQPEVKGVEICDANAAVSAIDLCSTNLYLAVGNEFGLVRIYQLVCTSDHKAVYIVTTTDKNVHKVHQEDGPLCMALFSLLRSPIRSLKFANSGTRLAMGFESGQVGIIDTTTLSVLSLTDAVANSSPVIFLSVNSYSDTRISQGNTESNGVNDSDKSVIFALTEDVSVTVLDTARGNIIASQIYSDENSSAISLHIIGGNYLISEVSGELCVSSSSERTEIREGPKSSDLHDECSYFEDPSSALMLNSHALICCENSITLYSLKNPVEIDNKFVRKINLVKPCSWTMILRKDDGEYGLVILYQTGVFEIRSFPNLEVIGECSLALLLRWSFKTNMDKMISHTENGQIILVNGCEFAVISLLASENNFRIPEYSPCLHDEVLAAAADANIRSSPDRKKKQGTALGIFDKVIKGLEGKDSSNSDLTKVDCLDPTHLEAIFSMPLSLESWNDTTQNQEVIELNIDDIEIDGPITVLSYYEPDKDNRADTKSERERLFEGSSSTDQPRMRTQEEIIAKYRKTPAGDAHAAASQARDKLAERGEKLAKMRERTEELQNGAENFSSMAAELAKRMENRKWWNIF</sequence>
<evidence type="ECO:0000256" key="6">
    <source>
        <dbReference type="SAM" id="MobiDB-lite"/>
    </source>
</evidence>
<feature type="compositionally biased region" description="Basic and acidic residues" evidence="6">
    <location>
        <begin position="1016"/>
        <end position="1030"/>
    </location>
</feature>
<dbReference type="SUPFAM" id="SSF50978">
    <property type="entry name" value="WD40 repeat-like"/>
    <property type="match status" value="2"/>
</dbReference>
<dbReference type="GO" id="GO:0006887">
    <property type="term" value="P:exocytosis"/>
    <property type="evidence" value="ECO:0007669"/>
    <property type="project" value="UniProtKB-KW"/>
</dbReference>
<dbReference type="GO" id="GO:0006893">
    <property type="term" value="P:Golgi to plasma membrane transport"/>
    <property type="evidence" value="ECO:0007669"/>
    <property type="project" value="TreeGrafter"/>
</dbReference>
<dbReference type="GO" id="GO:0019905">
    <property type="term" value="F:syntaxin binding"/>
    <property type="evidence" value="ECO:0007669"/>
    <property type="project" value="TreeGrafter"/>
</dbReference>
<dbReference type="CDD" id="cd15873">
    <property type="entry name" value="R-SNARE_STXBP5_6"/>
    <property type="match status" value="1"/>
</dbReference>
<keyword evidence="5" id="KW-0175">Coiled coil</keyword>
<dbReference type="GO" id="GO:0005096">
    <property type="term" value="F:GTPase activator activity"/>
    <property type="evidence" value="ECO:0007669"/>
    <property type="project" value="TreeGrafter"/>
</dbReference>
<evidence type="ECO:0000259" key="7">
    <source>
        <dbReference type="PROSITE" id="PS50892"/>
    </source>
</evidence>
<evidence type="ECO:0000256" key="2">
    <source>
        <dbReference type="ARBA" id="ARBA00008070"/>
    </source>
</evidence>
<organism evidence="8 9">
    <name type="scientific">Trapa incisa</name>
    <dbReference type="NCBI Taxonomy" id="236973"/>
    <lineage>
        <taxon>Eukaryota</taxon>
        <taxon>Viridiplantae</taxon>
        <taxon>Streptophyta</taxon>
        <taxon>Embryophyta</taxon>
        <taxon>Tracheophyta</taxon>
        <taxon>Spermatophyta</taxon>
        <taxon>Magnoliopsida</taxon>
        <taxon>eudicotyledons</taxon>
        <taxon>Gunneridae</taxon>
        <taxon>Pentapetalae</taxon>
        <taxon>rosids</taxon>
        <taxon>malvids</taxon>
        <taxon>Myrtales</taxon>
        <taxon>Lythraceae</taxon>
        <taxon>Trapa</taxon>
    </lineage>
</organism>
<keyword evidence="9" id="KW-1185">Reference proteome</keyword>
<comment type="similarity">
    <text evidence="2">Belongs to the WD repeat L(2)GL family.</text>
</comment>
<feature type="domain" description="V-SNARE coiled-coil homology" evidence="7">
    <location>
        <begin position="1048"/>
        <end position="1112"/>
    </location>
</feature>